<reference evidence="3 4" key="1">
    <citation type="submission" date="2019-12" db="EMBL/GenBank/DDBJ databases">
        <authorList>
            <person name="Floudas D."/>
            <person name="Bentzer J."/>
            <person name="Ahren D."/>
            <person name="Johansson T."/>
            <person name="Persson P."/>
            <person name="Tunlid A."/>
        </authorList>
    </citation>
    <scope>NUCLEOTIDE SEQUENCE [LARGE SCALE GENOMIC DNA]</scope>
    <source>
        <strain evidence="3 4">CBS 102.39</strain>
    </source>
</reference>
<comment type="caution">
    <text evidence="3">The sequence shown here is derived from an EMBL/GenBank/DDBJ whole genome shotgun (WGS) entry which is preliminary data.</text>
</comment>
<keyword evidence="4" id="KW-1185">Reference proteome</keyword>
<evidence type="ECO:0008006" key="5">
    <source>
        <dbReference type="Google" id="ProtNLM"/>
    </source>
</evidence>
<feature type="coiled-coil region" evidence="1">
    <location>
        <begin position="261"/>
        <end position="288"/>
    </location>
</feature>
<protein>
    <recommendedName>
        <fullName evidence="5">No apical meristem-associated C-terminal domain-containing protein</fullName>
    </recommendedName>
</protein>
<name>A0A8H4QJ36_9AGAR</name>
<keyword evidence="1" id="KW-0175">Coiled coil</keyword>
<dbReference type="Proteomes" id="UP000521872">
    <property type="component" value="Unassembled WGS sequence"/>
</dbReference>
<dbReference type="EMBL" id="JAACJL010000057">
    <property type="protein sequence ID" value="KAF4611665.1"/>
    <property type="molecule type" value="Genomic_DNA"/>
</dbReference>
<evidence type="ECO:0000256" key="1">
    <source>
        <dbReference type="SAM" id="Coils"/>
    </source>
</evidence>
<evidence type="ECO:0000256" key="2">
    <source>
        <dbReference type="SAM" id="MobiDB-lite"/>
    </source>
</evidence>
<proteinExistence type="predicted"/>
<feature type="region of interest" description="Disordered" evidence="2">
    <location>
        <begin position="186"/>
        <end position="251"/>
    </location>
</feature>
<organism evidence="3 4">
    <name type="scientific">Agrocybe pediades</name>
    <dbReference type="NCBI Taxonomy" id="84607"/>
    <lineage>
        <taxon>Eukaryota</taxon>
        <taxon>Fungi</taxon>
        <taxon>Dikarya</taxon>
        <taxon>Basidiomycota</taxon>
        <taxon>Agaricomycotina</taxon>
        <taxon>Agaricomycetes</taxon>
        <taxon>Agaricomycetidae</taxon>
        <taxon>Agaricales</taxon>
        <taxon>Agaricineae</taxon>
        <taxon>Strophariaceae</taxon>
        <taxon>Agrocybe</taxon>
    </lineage>
</organism>
<accession>A0A8H4QJ36</accession>
<evidence type="ECO:0000313" key="4">
    <source>
        <dbReference type="Proteomes" id="UP000521872"/>
    </source>
</evidence>
<gene>
    <name evidence="3" type="ORF">D9613_004222</name>
</gene>
<sequence length="329" mass="37773">MESDGEESISTMDNTIAVNWTDHALTWKLLKAIKADDVINKTLFPSAEYKARFGKQLKPKAVYHNALASTLFADHPDYKAEFKAASTPSEKSPWGVKIERRLEQLVKIYRIHTKDMSWAGCEINDEDEIDMSDHEEPLTKKWPIIKKSFPWYWLLKGILNEHPCFSGLGVYNSLTPMDRDREELDRLKKKRKEKQQRAQQAQEDHEQGGGGSGSSGSSQVVGRKRSSTNSAAAAPAPLQKKPKTSSNSDTLSPTQLLSAQLAEVRSNRTQLQIDMDDLDNKRELAKLNFELEMEEYKFREGKYQREFYSMLEKEAQLQREMNQLTARRR</sequence>
<evidence type="ECO:0000313" key="3">
    <source>
        <dbReference type="EMBL" id="KAF4611665.1"/>
    </source>
</evidence>
<dbReference type="AlphaFoldDB" id="A0A8H4QJ36"/>